<dbReference type="GO" id="GO:0032259">
    <property type="term" value="P:methylation"/>
    <property type="evidence" value="ECO:0007669"/>
    <property type="project" value="UniProtKB-KW"/>
</dbReference>
<dbReference type="PANTHER" id="PTHR47018">
    <property type="entry name" value="CXC DOMAIN-CONTAINING PROTEIN-RELATED"/>
    <property type="match status" value="1"/>
</dbReference>
<organism evidence="2 3">
    <name type="scientific">Mytilus coruscus</name>
    <name type="common">Sea mussel</name>
    <dbReference type="NCBI Taxonomy" id="42192"/>
    <lineage>
        <taxon>Eukaryota</taxon>
        <taxon>Metazoa</taxon>
        <taxon>Spiralia</taxon>
        <taxon>Lophotrochozoa</taxon>
        <taxon>Mollusca</taxon>
        <taxon>Bivalvia</taxon>
        <taxon>Autobranchia</taxon>
        <taxon>Pteriomorphia</taxon>
        <taxon>Mytilida</taxon>
        <taxon>Mytiloidea</taxon>
        <taxon>Mytilidae</taxon>
        <taxon>Mytilinae</taxon>
        <taxon>Mytilus</taxon>
    </lineage>
</organism>
<keyword evidence="2" id="KW-0489">Methyltransferase</keyword>
<feature type="compositionally biased region" description="Acidic residues" evidence="1">
    <location>
        <begin position="1031"/>
        <end position="1043"/>
    </location>
</feature>
<dbReference type="PANTHER" id="PTHR47018:SF2">
    <property type="entry name" value="TESMIN_TSO1-LIKE CXC DOMAIN-CONTAINING PROTEIN"/>
    <property type="match status" value="1"/>
</dbReference>
<reference evidence="2 3" key="1">
    <citation type="submission" date="2020-06" db="EMBL/GenBank/DDBJ databases">
        <authorList>
            <person name="Li R."/>
            <person name="Bekaert M."/>
        </authorList>
    </citation>
    <scope>NUCLEOTIDE SEQUENCE [LARGE SCALE GENOMIC DNA]</scope>
    <source>
        <strain evidence="3">wild</strain>
    </source>
</reference>
<dbReference type="EC" id="2.1.1.137" evidence="2"/>
<sequence>MITNSNEPSDAKFCSVTYRLFKLPKVEKSPPLQVIYSGDVTGCENQLDFDHRNHFKTGDVYTIDSELVTILKNSRFSDEFEFQPATKGICGTTGNTCYMILLRLKASLGNDGGIDEDSIVDSVDPNADEDLDTKTFLNSKLDDFQDIQSKLSSDTNTNLESIVLNEMLIRHGEWSQKSKNFEDVIFNLSQFIPSQCRRMSTPLLADSLDSYSGSTKLVTMFNTFGIFCSKKISKEYITSIANKKLSSKFIDDLILNAFTIVSVDNIDFGQPNACVRLDGSRGIHATSYQAVQPKLNTIKFQNVDVKSRSNAINKDLELLNFSLSETERNAMSQTEKSMFQYIIQKLASDDGDIRIPDLKSNMAAFDDSTTEKANVVYLGVIDAPCDNNETIRHTLEKIHETISNNNTVSSSGQSNNKFHNEISSCYLKKVTESNVFKNDLGENRGLMKLFTAVKAEGSVYHDLMHFYEIGKQSLEHYINSRILKIPSINAPVRKHVLKTFSPARAQTTKKKKMTEEKEKVTYNLCLKKEVAHSMKTGQPLNSFRQYVPLPRAICTADGKMNHQDTKANATKHLNTRYESLIIETLPNGFNPEVVILEGMLIINSAPIRSHHKTFNHHIQYLVRRWILPHIKSGSKEIHVLFDRPGALKENNTDSLKNIERLRRDNLAETYKTILNINLEAELPPGQTFVLAGCSDTGTCYGVSYTSEAFEIEQLRSNHEETDTLIWLHVKKCQYSKILVFSPDTDVYFIGLSLISGPLSSKNIIVQKNMLAERAQYLSLNDLAHSLTRDPDVTGISNLAKCIQVLYICSGCDNVSFFVGFGKAFFFSTLFQYAQFISGLQPKSVGMLCDTSPNSKDNGFLSFLRLIGSLYFKKHITEFLPECITPGDLFKDVFHKCSNLKLKEKHCRWLDIIREKVQVRVSYEDQIPPSATSLKLHWLRSCLVSQMYDQATENTISLPSFCSYGYRINTEKNLEPVWEKESHMLSVQSHGNQKCGPGCSCTNCQNCSQYKDKCIDIEVEEDKVLNYQNASDSEEDESVSSDTE</sequence>
<dbReference type="EMBL" id="CACVKT020008682">
    <property type="protein sequence ID" value="CAC5416758.1"/>
    <property type="molecule type" value="Genomic_DNA"/>
</dbReference>
<evidence type="ECO:0000313" key="2">
    <source>
        <dbReference type="EMBL" id="CAC5416758.1"/>
    </source>
</evidence>
<dbReference type="Proteomes" id="UP000507470">
    <property type="component" value="Unassembled WGS sequence"/>
</dbReference>
<protein>
    <submittedName>
        <fullName evidence="2">AS3MT</fullName>
        <ecNumber evidence="2">2.1.1.137</ecNumber>
    </submittedName>
</protein>
<gene>
    <name evidence="2" type="ORF">MCOR_49346</name>
</gene>
<keyword evidence="3" id="KW-1185">Reference proteome</keyword>
<name>A0A6J8E9A0_MYTCO</name>
<evidence type="ECO:0000313" key="3">
    <source>
        <dbReference type="Proteomes" id="UP000507470"/>
    </source>
</evidence>
<feature type="region of interest" description="Disordered" evidence="1">
    <location>
        <begin position="1024"/>
        <end position="1043"/>
    </location>
</feature>
<proteinExistence type="predicted"/>
<dbReference type="Gene3D" id="3.40.5.100">
    <property type="match status" value="1"/>
</dbReference>
<accession>A0A6J8E9A0</accession>
<dbReference type="OrthoDB" id="8300214at2759"/>
<dbReference type="AlphaFoldDB" id="A0A6J8E9A0"/>
<dbReference type="GO" id="GO:0030791">
    <property type="term" value="F:arsenite methyltransferase activity"/>
    <property type="evidence" value="ECO:0007669"/>
    <property type="project" value="UniProtKB-EC"/>
</dbReference>
<evidence type="ECO:0000256" key="1">
    <source>
        <dbReference type="SAM" id="MobiDB-lite"/>
    </source>
</evidence>
<keyword evidence="2" id="KW-0808">Transferase</keyword>